<name>A0A061QUF4_9CHLO</name>
<feature type="non-terminal residue" evidence="1">
    <location>
        <position position="70"/>
    </location>
</feature>
<dbReference type="EMBL" id="GBEZ01025083">
    <property type="protein sequence ID" value="JAC61966.1"/>
    <property type="molecule type" value="Transcribed_RNA"/>
</dbReference>
<organism evidence="1">
    <name type="scientific">Tetraselmis sp. GSL018</name>
    <dbReference type="NCBI Taxonomy" id="582737"/>
    <lineage>
        <taxon>Eukaryota</taxon>
        <taxon>Viridiplantae</taxon>
        <taxon>Chlorophyta</taxon>
        <taxon>core chlorophytes</taxon>
        <taxon>Chlorodendrophyceae</taxon>
        <taxon>Chlorodendrales</taxon>
        <taxon>Chlorodendraceae</taxon>
        <taxon>Tetraselmis</taxon>
    </lineage>
</organism>
<proteinExistence type="predicted"/>
<evidence type="ECO:0000313" key="1">
    <source>
        <dbReference type="EMBL" id="JAC61966.1"/>
    </source>
</evidence>
<gene>
    <name evidence="1" type="ORF">TSPGSL018_24658</name>
</gene>
<accession>A0A061QUF4</accession>
<sequence>KDMGQEQEGLGLHGVGWRRRGNWSSRSMPLAEKQVMRSQRTPVSQQHTGIRDYDRRCGAHCYPQVWTADL</sequence>
<protein>
    <submittedName>
        <fullName evidence="1">Uncharacterized protein</fullName>
    </submittedName>
</protein>
<reference evidence="1" key="1">
    <citation type="submission" date="2014-05" db="EMBL/GenBank/DDBJ databases">
        <title>The transcriptome of the halophilic microalga Tetraselmis sp. GSL018 isolated from the Great Salt Lake, Utah.</title>
        <authorList>
            <person name="Jinkerson R.E."/>
            <person name="D'Adamo S."/>
            <person name="Posewitz M.C."/>
        </authorList>
    </citation>
    <scope>NUCLEOTIDE SEQUENCE</scope>
    <source>
        <strain evidence="1">GSL018</strain>
    </source>
</reference>
<dbReference type="AlphaFoldDB" id="A0A061QUF4"/>
<feature type="non-terminal residue" evidence="1">
    <location>
        <position position="1"/>
    </location>
</feature>